<dbReference type="PANTHER" id="PTHR14969">
    <property type="entry name" value="SPHINGOSINE-1-PHOSPHATE PHOSPHOHYDROLASE"/>
    <property type="match status" value="1"/>
</dbReference>
<name>A0A6V8MK23_9BACT</name>
<dbReference type="SUPFAM" id="SSF48317">
    <property type="entry name" value="Acid phosphatase/Vanadium-dependent haloperoxidase"/>
    <property type="match status" value="1"/>
</dbReference>
<keyword evidence="3" id="KW-1185">Reference proteome</keyword>
<dbReference type="Pfam" id="PF01569">
    <property type="entry name" value="PAP2"/>
    <property type="match status" value="1"/>
</dbReference>
<sequence>MNVTDNSSNLDLNYVKSYLTDSAKIVTMPFHWDKKDWLKLGMVVGATGSLMLLDQKIKTFSQNNKSPVASKFAVLGNDLGNGAYTLPAVGSFYLYGYLADDNKARKTSLLALESFALSGLLTSGLKVLAERHRPSTGDLPTAWDGPRVSMKNLSFSSGHTASAFSIATVFAEQYKDHAWVPPVAYSLATLTGLSRIYSNAHWSSDVFFGGAIGYFMSKAILKLRKDDEKTATHLMILPAVSKEMTGVRVKYDF</sequence>
<evidence type="ECO:0000313" key="2">
    <source>
        <dbReference type="EMBL" id="GFO60049.1"/>
    </source>
</evidence>
<feature type="domain" description="Phosphatidic acid phosphatase type 2/haloperoxidase" evidence="1">
    <location>
        <begin position="106"/>
        <end position="221"/>
    </location>
</feature>
<dbReference type="Gene3D" id="1.20.144.10">
    <property type="entry name" value="Phosphatidic acid phosphatase type 2/haloperoxidase"/>
    <property type="match status" value="1"/>
</dbReference>
<dbReference type="SMART" id="SM00014">
    <property type="entry name" value="acidPPc"/>
    <property type="match status" value="1"/>
</dbReference>
<dbReference type="EMBL" id="BLXX01000006">
    <property type="protein sequence ID" value="GFO60049.1"/>
    <property type="molecule type" value="Genomic_DNA"/>
</dbReference>
<dbReference type="InterPro" id="IPR000326">
    <property type="entry name" value="PAP2/HPO"/>
</dbReference>
<accession>A0A6V8MK23</accession>
<comment type="caution">
    <text evidence="2">The sequence shown here is derived from an EMBL/GenBank/DDBJ whole genome shotgun (WGS) entry which is preliminary data.</text>
</comment>
<reference evidence="3" key="1">
    <citation type="submission" date="2020-06" db="EMBL/GenBank/DDBJ databases">
        <title>Draft genomic sequence of Geomonas sp. Red330.</title>
        <authorList>
            <person name="Itoh H."/>
            <person name="Zhenxing X."/>
            <person name="Ushijima N."/>
            <person name="Masuda Y."/>
            <person name="Shiratori Y."/>
            <person name="Senoo K."/>
        </authorList>
    </citation>
    <scope>NUCLEOTIDE SEQUENCE [LARGE SCALE GENOMIC DNA]</scope>
    <source>
        <strain evidence="3">Red330</strain>
    </source>
</reference>
<dbReference type="CDD" id="cd03394">
    <property type="entry name" value="PAP2_like_5"/>
    <property type="match status" value="1"/>
</dbReference>
<proteinExistence type="predicted"/>
<organism evidence="2 3">
    <name type="scientific">Geomonas silvestris</name>
    <dbReference type="NCBI Taxonomy" id="2740184"/>
    <lineage>
        <taxon>Bacteria</taxon>
        <taxon>Pseudomonadati</taxon>
        <taxon>Thermodesulfobacteriota</taxon>
        <taxon>Desulfuromonadia</taxon>
        <taxon>Geobacterales</taxon>
        <taxon>Geobacteraceae</taxon>
        <taxon>Geomonas</taxon>
    </lineage>
</organism>
<evidence type="ECO:0000259" key="1">
    <source>
        <dbReference type="SMART" id="SM00014"/>
    </source>
</evidence>
<dbReference type="AlphaFoldDB" id="A0A6V8MK23"/>
<dbReference type="Proteomes" id="UP000556026">
    <property type="component" value="Unassembled WGS sequence"/>
</dbReference>
<dbReference type="InterPro" id="IPR036938">
    <property type="entry name" value="PAP2/HPO_sf"/>
</dbReference>
<protein>
    <submittedName>
        <fullName evidence="2">Phosphatase PAP2 family protein</fullName>
    </submittedName>
</protein>
<gene>
    <name evidence="2" type="ORF">GMST_23740</name>
</gene>
<evidence type="ECO:0000313" key="3">
    <source>
        <dbReference type="Proteomes" id="UP000556026"/>
    </source>
</evidence>
<dbReference type="PANTHER" id="PTHR14969:SF13">
    <property type="entry name" value="AT30094P"/>
    <property type="match status" value="1"/>
</dbReference>